<protein>
    <submittedName>
        <fullName evidence="2">Uncharacterized protein</fullName>
    </submittedName>
</protein>
<feature type="region of interest" description="Disordered" evidence="1">
    <location>
        <begin position="39"/>
        <end position="59"/>
    </location>
</feature>
<sequence>MKALSEIFRSLFRGNNTTPKVTTVEEALDPIHEKDIYDGSEFLDDQIRTDDAEEDETNK</sequence>
<organism evidence="2 3">
    <name type="scientific">Chitinophaga niabensis</name>
    <dbReference type="NCBI Taxonomy" id="536979"/>
    <lineage>
        <taxon>Bacteria</taxon>
        <taxon>Pseudomonadati</taxon>
        <taxon>Bacteroidota</taxon>
        <taxon>Chitinophagia</taxon>
        <taxon>Chitinophagales</taxon>
        <taxon>Chitinophagaceae</taxon>
        <taxon>Chitinophaga</taxon>
    </lineage>
</organism>
<keyword evidence="3" id="KW-1185">Reference proteome</keyword>
<dbReference type="EMBL" id="FSRA01000001">
    <property type="protein sequence ID" value="SIO00889.1"/>
    <property type="molecule type" value="Genomic_DNA"/>
</dbReference>
<evidence type="ECO:0000256" key="1">
    <source>
        <dbReference type="SAM" id="MobiDB-lite"/>
    </source>
</evidence>
<evidence type="ECO:0000313" key="3">
    <source>
        <dbReference type="Proteomes" id="UP000185003"/>
    </source>
</evidence>
<name>A0A1N6G005_9BACT</name>
<dbReference type="OrthoDB" id="680800at2"/>
<evidence type="ECO:0000313" key="2">
    <source>
        <dbReference type="EMBL" id="SIO00889.1"/>
    </source>
</evidence>
<proteinExistence type="predicted"/>
<gene>
    <name evidence="2" type="ORF">SAMN04488055_2507</name>
</gene>
<accession>A0A1N6G005</accession>
<dbReference type="RefSeq" id="WP_143197429.1">
    <property type="nucleotide sequence ID" value="NZ_FSRA01000001.1"/>
</dbReference>
<dbReference type="STRING" id="536979.SAMN04488055_2507"/>
<dbReference type="Proteomes" id="UP000185003">
    <property type="component" value="Unassembled WGS sequence"/>
</dbReference>
<reference evidence="2 3" key="1">
    <citation type="submission" date="2016-11" db="EMBL/GenBank/DDBJ databases">
        <authorList>
            <person name="Jaros S."/>
            <person name="Januszkiewicz K."/>
            <person name="Wedrychowicz H."/>
        </authorList>
    </citation>
    <scope>NUCLEOTIDE SEQUENCE [LARGE SCALE GENOMIC DNA]</scope>
    <source>
        <strain evidence="2 3">DSM 24787</strain>
    </source>
</reference>
<dbReference type="AlphaFoldDB" id="A0A1N6G005"/>